<dbReference type="CDD" id="cd00087">
    <property type="entry name" value="FReD"/>
    <property type="match status" value="1"/>
</dbReference>
<evidence type="ECO:0000259" key="4">
    <source>
        <dbReference type="PROSITE" id="PS51406"/>
    </source>
</evidence>
<dbReference type="AlphaFoldDB" id="A0A6L2PSJ7"/>
<organism evidence="5 6">
    <name type="scientific">Coptotermes formosanus</name>
    <name type="common">Formosan subterranean termite</name>
    <dbReference type="NCBI Taxonomy" id="36987"/>
    <lineage>
        <taxon>Eukaryota</taxon>
        <taxon>Metazoa</taxon>
        <taxon>Ecdysozoa</taxon>
        <taxon>Arthropoda</taxon>
        <taxon>Hexapoda</taxon>
        <taxon>Insecta</taxon>
        <taxon>Pterygota</taxon>
        <taxon>Neoptera</taxon>
        <taxon>Polyneoptera</taxon>
        <taxon>Dictyoptera</taxon>
        <taxon>Blattodea</taxon>
        <taxon>Blattoidea</taxon>
        <taxon>Termitoidae</taxon>
        <taxon>Rhinotermitidae</taxon>
        <taxon>Coptotermes</taxon>
    </lineage>
</organism>
<feature type="region of interest" description="Disordered" evidence="2">
    <location>
        <begin position="191"/>
        <end position="226"/>
    </location>
</feature>
<evidence type="ECO:0000256" key="2">
    <source>
        <dbReference type="SAM" id="MobiDB-lite"/>
    </source>
</evidence>
<keyword evidence="3" id="KW-0732">Signal</keyword>
<dbReference type="InterPro" id="IPR020837">
    <property type="entry name" value="Fibrinogen_CS"/>
</dbReference>
<dbReference type="EMBL" id="BLKM01005182">
    <property type="protein sequence ID" value="GFG33598.1"/>
    <property type="molecule type" value="Genomic_DNA"/>
</dbReference>
<dbReference type="PROSITE" id="PS00514">
    <property type="entry name" value="FIBRINOGEN_C_1"/>
    <property type="match status" value="1"/>
</dbReference>
<feature type="region of interest" description="Disordered" evidence="2">
    <location>
        <begin position="411"/>
        <end position="447"/>
    </location>
</feature>
<dbReference type="OrthoDB" id="6145874at2759"/>
<feature type="signal peptide" evidence="3">
    <location>
        <begin position="1"/>
        <end position="24"/>
    </location>
</feature>
<reference evidence="6" key="1">
    <citation type="submission" date="2020-01" db="EMBL/GenBank/DDBJ databases">
        <title>Draft genome sequence of the Termite Coptotermes fromosanus.</title>
        <authorList>
            <person name="Itakura S."/>
            <person name="Yosikawa Y."/>
            <person name="Umezawa K."/>
        </authorList>
    </citation>
    <scope>NUCLEOTIDE SEQUENCE [LARGE SCALE GENOMIC DNA]</scope>
</reference>
<feature type="chain" id="PRO_5026672776" description="Fibrinogen C-terminal domain-containing protein" evidence="3">
    <location>
        <begin position="25"/>
        <end position="718"/>
    </location>
</feature>
<dbReference type="Proteomes" id="UP000502823">
    <property type="component" value="Unassembled WGS sequence"/>
</dbReference>
<dbReference type="GO" id="GO:0005615">
    <property type="term" value="C:extracellular space"/>
    <property type="evidence" value="ECO:0007669"/>
    <property type="project" value="TreeGrafter"/>
</dbReference>
<accession>A0A6L2PSJ7</accession>
<dbReference type="SMART" id="SM00186">
    <property type="entry name" value="FBG"/>
    <property type="match status" value="1"/>
</dbReference>
<comment type="caution">
    <text evidence="5">The sequence shown here is derived from an EMBL/GenBank/DDBJ whole genome shotgun (WGS) entry which is preliminary data.</text>
</comment>
<dbReference type="InterPro" id="IPR002181">
    <property type="entry name" value="Fibrinogen_a/b/g_C_dom"/>
</dbReference>
<dbReference type="Gene3D" id="3.90.215.10">
    <property type="entry name" value="Gamma Fibrinogen, chain A, domain 1"/>
    <property type="match status" value="1"/>
</dbReference>
<dbReference type="NCBIfam" id="NF040941">
    <property type="entry name" value="GGGWT_bact"/>
    <property type="match status" value="1"/>
</dbReference>
<dbReference type="SUPFAM" id="SSF56496">
    <property type="entry name" value="Fibrinogen C-terminal domain-like"/>
    <property type="match status" value="1"/>
</dbReference>
<dbReference type="InterPro" id="IPR036056">
    <property type="entry name" value="Fibrinogen-like_C"/>
</dbReference>
<evidence type="ECO:0000256" key="1">
    <source>
        <dbReference type="ARBA" id="ARBA00023157"/>
    </source>
</evidence>
<evidence type="ECO:0000313" key="5">
    <source>
        <dbReference type="EMBL" id="GFG33598.1"/>
    </source>
</evidence>
<feature type="domain" description="Fibrinogen C-terminal" evidence="4">
    <location>
        <begin position="461"/>
        <end position="688"/>
    </location>
</feature>
<keyword evidence="6" id="KW-1185">Reference proteome</keyword>
<evidence type="ECO:0000313" key="6">
    <source>
        <dbReference type="Proteomes" id="UP000502823"/>
    </source>
</evidence>
<protein>
    <recommendedName>
        <fullName evidence="4">Fibrinogen C-terminal domain-containing protein</fullName>
    </recommendedName>
</protein>
<dbReference type="PANTHER" id="PTHR19143">
    <property type="entry name" value="FIBRINOGEN/TENASCIN/ANGIOPOEITIN"/>
    <property type="match status" value="1"/>
</dbReference>
<keyword evidence="1" id="KW-1015">Disulfide bond</keyword>
<feature type="compositionally biased region" description="Low complexity" evidence="2">
    <location>
        <begin position="416"/>
        <end position="432"/>
    </location>
</feature>
<sequence>MLQHLAYFFLGILLLARISGTVPASPSEKLWEEIGNVKAMMAAVSDELEKFNTLYLGKLEYRMLSMASTLSSLDSNVKNLQERAHVWDTFQLHVAAWNDQMSTLDKKVDILSRGQEKMVLLDGKVSSLLEVDHKVERVADKLDETDHKLVAIGKALDEQKDGPLFGEFTTRGVLSTLKLIERKVDRLQGGLAQHVASHHHHNNGKSGLKSGRHASSGGSSRRNETVSEGLACGDEMLAGCRGKMLIRCNTPVVVEETLRDVASKVDIIFDKVSRGEEEEILKLRSAGDESVEETKEPQEIRLLDKLWKRLTSPQKRTARALEAMEEAVRAASNTTTALWEEQVTMFEQLLSCCQDSRRSVRVFRDDADLLLKKIEGMIVNVAFQEEQRSEAQLSHLKQQKHVLEKILESSCSSHKTVSPGSTSTPAPPSRATDLPVTDGSGDDDYDSGCRGNLQQVHAVEPIVMSSAESCEDLVESGMDSGVYRLQDCELNAAGRDFYTRYCDMRTDGGGWTVFQRRGEFPGPRLNFTLPWRDYKNGFGVLDEEFWFGNDYIHRLTGLHKEVTLRVDLESFDGKTAWAEYTKFKIASEENGYRLSIGGYRGNATDSFSAHNGYMFSTVDRNSDAAPACCPCVSSYAGGWWFYSCFEANLNGEYYTTREPREAFRGLIWEHWLGDVSLKKTEMKIRSRDITRTQDPDFDDRRAENQPDDVRPLDIPEDP</sequence>
<proteinExistence type="predicted"/>
<dbReference type="InParanoid" id="A0A6L2PSJ7"/>
<dbReference type="InterPro" id="IPR014716">
    <property type="entry name" value="Fibrinogen_a/b/g_C_1"/>
</dbReference>
<gene>
    <name evidence="5" type="ORF">Cfor_01071</name>
</gene>
<dbReference type="PROSITE" id="PS51406">
    <property type="entry name" value="FIBRINOGEN_C_2"/>
    <property type="match status" value="1"/>
</dbReference>
<evidence type="ECO:0000256" key="3">
    <source>
        <dbReference type="SAM" id="SignalP"/>
    </source>
</evidence>
<feature type="region of interest" description="Disordered" evidence="2">
    <location>
        <begin position="688"/>
        <end position="718"/>
    </location>
</feature>
<dbReference type="Pfam" id="PF00147">
    <property type="entry name" value="Fibrinogen_C"/>
    <property type="match status" value="1"/>
</dbReference>
<dbReference type="InterPro" id="IPR050373">
    <property type="entry name" value="Fibrinogen_C-term_domain"/>
</dbReference>
<name>A0A6L2PSJ7_COPFO</name>